<feature type="region of interest" description="Disordered" evidence="1">
    <location>
        <begin position="48"/>
        <end position="92"/>
    </location>
</feature>
<feature type="compositionally biased region" description="Basic and acidic residues" evidence="1">
    <location>
        <begin position="69"/>
        <end position="81"/>
    </location>
</feature>
<feature type="compositionally biased region" description="Polar residues" evidence="1">
    <location>
        <begin position="291"/>
        <end position="309"/>
    </location>
</feature>
<keyword evidence="4" id="KW-1185">Reference proteome</keyword>
<evidence type="ECO:0000256" key="1">
    <source>
        <dbReference type="SAM" id="MobiDB-lite"/>
    </source>
</evidence>
<proteinExistence type="predicted"/>
<evidence type="ECO:0000313" key="3">
    <source>
        <dbReference type="EMBL" id="VFT86120.1"/>
    </source>
</evidence>
<feature type="region of interest" description="Disordered" evidence="1">
    <location>
        <begin position="235"/>
        <end position="268"/>
    </location>
</feature>
<protein>
    <submittedName>
        <fullName evidence="3">Aste57867_9237 protein</fullName>
    </submittedName>
</protein>
<evidence type="ECO:0000313" key="4">
    <source>
        <dbReference type="Proteomes" id="UP000332933"/>
    </source>
</evidence>
<dbReference type="EMBL" id="CAADRA010005153">
    <property type="protein sequence ID" value="VFT86120.1"/>
    <property type="molecule type" value="Genomic_DNA"/>
</dbReference>
<organism evidence="3 4">
    <name type="scientific">Aphanomyces stellatus</name>
    <dbReference type="NCBI Taxonomy" id="120398"/>
    <lineage>
        <taxon>Eukaryota</taxon>
        <taxon>Sar</taxon>
        <taxon>Stramenopiles</taxon>
        <taxon>Oomycota</taxon>
        <taxon>Saprolegniomycetes</taxon>
        <taxon>Saprolegniales</taxon>
        <taxon>Verrucalvaceae</taxon>
        <taxon>Aphanomyces</taxon>
    </lineage>
</organism>
<feature type="region of interest" description="Disordered" evidence="1">
    <location>
        <begin position="290"/>
        <end position="323"/>
    </location>
</feature>
<dbReference type="AlphaFoldDB" id="A0A485KMA4"/>
<evidence type="ECO:0000313" key="2">
    <source>
        <dbReference type="EMBL" id="KAF0700228.1"/>
    </source>
</evidence>
<dbReference type="OrthoDB" id="79568at2759"/>
<reference evidence="2" key="2">
    <citation type="submission" date="2019-06" db="EMBL/GenBank/DDBJ databases">
        <title>Genomics analysis of Aphanomyces spp. identifies a new class of oomycete effector associated with host adaptation.</title>
        <authorList>
            <person name="Gaulin E."/>
        </authorList>
    </citation>
    <scope>NUCLEOTIDE SEQUENCE</scope>
    <source>
        <strain evidence="2">CBS 578.67</strain>
    </source>
</reference>
<name>A0A485KMA4_9STRA</name>
<gene>
    <name evidence="3" type="primary">Aste57867_9237</name>
    <name evidence="2" type="ORF">As57867_009201</name>
    <name evidence="3" type="ORF">ASTE57867_9237</name>
</gene>
<feature type="compositionally biased region" description="Acidic residues" evidence="1">
    <location>
        <begin position="310"/>
        <end position="323"/>
    </location>
</feature>
<sequence>MAASSPSHSSIAMVLMNFCKTDEVDPSTSLLARRQSTVSPMTHLQSTRARMTDGGTQAPPPPLKRHKSHECMDEQVKEDTPRTPSASSTSQRTISMEKIRVNLMKRRDKLTHEKHERSLLIDSFHQAQAHAATSRGASGGTAGLTHVALAPRPEAPSSSSSIPPMSMHSILSTLPNQPLSSVYLTDTDIIGSAADAARGLICRYSTGKCKHLRAQKADGSYLNLCHLHRVRANANQRKLDRKKSWKSVSTSSSAASSPRSSSSTCGSNNHVALSEELLALVRRIVHHKPGMTQSTWTSGMMTSTPANNQDEGDDDDDDERHSL</sequence>
<feature type="compositionally biased region" description="Polar residues" evidence="1">
    <location>
        <begin position="82"/>
        <end position="92"/>
    </location>
</feature>
<dbReference type="EMBL" id="VJMH01005132">
    <property type="protein sequence ID" value="KAF0700228.1"/>
    <property type="molecule type" value="Genomic_DNA"/>
</dbReference>
<accession>A0A485KMA4</accession>
<dbReference type="Proteomes" id="UP000332933">
    <property type="component" value="Unassembled WGS sequence"/>
</dbReference>
<reference evidence="3 4" key="1">
    <citation type="submission" date="2019-03" db="EMBL/GenBank/DDBJ databases">
        <authorList>
            <person name="Gaulin E."/>
            <person name="Dumas B."/>
        </authorList>
    </citation>
    <scope>NUCLEOTIDE SEQUENCE [LARGE SCALE GENOMIC DNA]</scope>
    <source>
        <strain evidence="3">CBS 568.67</strain>
    </source>
</reference>
<feature type="compositionally biased region" description="Low complexity" evidence="1">
    <location>
        <begin position="246"/>
        <end position="267"/>
    </location>
</feature>